<accession>A0A6G1DIJ4</accession>
<proteinExistence type="predicted"/>
<protein>
    <submittedName>
        <fullName evidence="1">Uncharacterized protein</fullName>
    </submittedName>
</protein>
<dbReference type="EMBL" id="SPHZ02000006">
    <property type="protein sequence ID" value="KAF0912022.1"/>
    <property type="molecule type" value="Genomic_DNA"/>
</dbReference>
<evidence type="ECO:0000313" key="2">
    <source>
        <dbReference type="Proteomes" id="UP000479710"/>
    </source>
</evidence>
<dbReference type="AlphaFoldDB" id="A0A6G1DIJ4"/>
<keyword evidence="2" id="KW-1185">Reference proteome</keyword>
<reference evidence="1 2" key="1">
    <citation type="submission" date="2019-11" db="EMBL/GenBank/DDBJ databases">
        <title>Whole genome sequence of Oryza granulata.</title>
        <authorList>
            <person name="Li W."/>
        </authorList>
    </citation>
    <scope>NUCLEOTIDE SEQUENCE [LARGE SCALE GENOMIC DNA]</scope>
    <source>
        <strain evidence="2">cv. Menghai</strain>
        <tissue evidence="1">Leaf</tissue>
    </source>
</reference>
<evidence type="ECO:0000313" key="1">
    <source>
        <dbReference type="EMBL" id="KAF0912022.1"/>
    </source>
</evidence>
<sequence>MLSRLESTVVGERTELDWERKALLEESERPEATWKLFDTRLRAARMVHKTLGSIEHEQTALDEACRKAVTE</sequence>
<dbReference type="Proteomes" id="UP000479710">
    <property type="component" value="Unassembled WGS sequence"/>
</dbReference>
<organism evidence="1 2">
    <name type="scientific">Oryza meyeriana var. granulata</name>
    <dbReference type="NCBI Taxonomy" id="110450"/>
    <lineage>
        <taxon>Eukaryota</taxon>
        <taxon>Viridiplantae</taxon>
        <taxon>Streptophyta</taxon>
        <taxon>Embryophyta</taxon>
        <taxon>Tracheophyta</taxon>
        <taxon>Spermatophyta</taxon>
        <taxon>Magnoliopsida</taxon>
        <taxon>Liliopsida</taxon>
        <taxon>Poales</taxon>
        <taxon>Poaceae</taxon>
        <taxon>BOP clade</taxon>
        <taxon>Oryzoideae</taxon>
        <taxon>Oryzeae</taxon>
        <taxon>Oryzinae</taxon>
        <taxon>Oryza</taxon>
        <taxon>Oryza meyeriana</taxon>
    </lineage>
</organism>
<name>A0A6G1DIJ4_9ORYZ</name>
<comment type="caution">
    <text evidence="1">The sequence shown here is derived from an EMBL/GenBank/DDBJ whole genome shotgun (WGS) entry which is preliminary data.</text>
</comment>
<gene>
    <name evidence="1" type="ORF">E2562_012938</name>
</gene>